<dbReference type="Pfam" id="PF01793">
    <property type="entry name" value="Glyco_transf_15"/>
    <property type="match status" value="1"/>
</dbReference>
<dbReference type="SUPFAM" id="SSF53448">
    <property type="entry name" value="Nucleotide-diphospho-sugar transferases"/>
    <property type="match status" value="1"/>
</dbReference>
<dbReference type="InterPro" id="IPR002685">
    <property type="entry name" value="Glyco_trans_15"/>
</dbReference>
<dbReference type="GO" id="GO:0000032">
    <property type="term" value="P:cell wall mannoprotein biosynthetic process"/>
    <property type="evidence" value="ECO:0007669"/>
    <property type="project" value="TreeGrafter"/>
</dbReference>
<dbReference type="GO" id="GO:0016020">
    <property type="term" value="C:membrane"/>
    <property type="evidence" value="ECO:0007669"/>
    <property type="project" value="InterPro"/>
</dbReference>
<evidence type="ECO:0000313" key="4">
    <source>
        <dbReference type="EMBL" id="KAJ2848859.1"/>
    </source>
</evidence>
<dbReference type="OrthoDB" id="439943at2759"/>
<dbReference type="PANTHER" id="PTHR31121">
    <property type="entry name" value="ALPHA-1,2 MANNOSYLTRANSFERASE KTR1"/>
    <property type="match status" value="1"/>
</dbReference>
<name>A0A9W8M042_9FUNG</name>
<keyword evidence="2" id="KW-0808">Transferase</keyword>
<dbReference type="Proteomes" id="UP001139887">
    <property type="component" value="Unassembled WGS sequence"/>
</dbReference>
<protein>
    <submittedName>
        <fullName evidence="4">Uncharacterized protein</fullName>
    </submittedName>
</protein>
<dbReference type="PANTHER" id="PTHR31121:SF6">
    <property type="entry name" value="ALPHA-1,2 MANNOSYLTRANSFERASE KTR1"/>
    <property type="match status" value="1"/>
</dbReference>
<dbReference type="EMBL" id="JANBUW010000126">
    <property type="protein sequence ID" value="KAJ2848859.1"/>
    <property type="molecule type" value="Genomic_DNA"/>
</dbReference>
<sequence>MLNIKWRPVAIIAAVVLLVHFLVRPAYNFSQADAGDLQADREKAILEPTDMKHPLPVTVTVTKSAESSPQTVTSVIKETVYVNNDDTDVVLERANAAFVILTRNKDLKQLRETLVQLEDRFNRRYHYPYVFLNNEQFSDEFKEKIQDVVSGECQFGLIPEEHWSYPEFINQTRAAEARQDMHNRKVIYGGNESYRHMCRYESGFFFRHPLMDQYKWYWRVEPGVKFACEIDYDPFLFMEQNNKKYGFTISIKEYIETIPTLWNTTMDFMNKHKDLIPATNLMEFVTDKDGNYNRCHFWSNFEIGSLDFLRSDQYLAYFDHLDRAGGFFYERWGDAPVHSLGVSMFLNKNEVHWFEDIGYYHGPLWNCPKGNANKKCWCPEEESIEIKNRGWSCTLDFKELPNP</sequence>
<comment type="similarity">
    <text evidence="1">Belongs to the glycosyltransferase 15 family.</text>
</comment>
<dbReference type="InterPro" id="IPR029044">
    <property type="entry name" value="Nucleotide-diphossugar_trans"/>
</dbReference>
<dbReference type="Gene3D" id="3.90.550.10">
    <property type="entry name" value="Spore Coat Polysaccharide Biosynthesis Protein SpsA, Chain A"/>
    <property type="match status" value="1"/>
</dbReference>
<reference evidence="4" key="1">
    <citation type="submission" date="2022-07" db="EMBL/GenBank/DDBJ databases">
        <title>Phylogenomic reconstructions and comparative analyses of Kickxellomycotina fungi.</title>
        <authorList>
            <person name="Reynolds N.K."/>
            <person name="Stajich J.E."/>
            <person name="Barry K."/>
            <person name="Grigoriev I.V."/>
            <person name="Crous P."/>
            <person name="Smith M.E."/>
        </authorList>
    </citation>
    <scope>NUCLEOTIDE SEQUENCE</scope>
    <source>
        <strain evidence="4">NRRL 1566</strain>
    </source>
</reference>
<dbReference type="AlphaFoldDB" id="A0A9W8M042"/>
<dbReference type="PIRSF" id="PIRSF018153">
    <property type="entry name" value="Glyco_trans_15"/>
    <property type="match status" value="1"/>
</dbReference>
<proteinExistence type="inferred from homology"/>
<accession>A0A9W8M042</accession>
<evidence type="ECO:0000313" key="5">
    <source>
        <dbReference type="Proteomes" id="UP001139887"/>
    </source>
</evidence>
<comment type="caution">
    <text evidence="4">The sequence shown here is derived from an EMBL/GenBank/DDBJ whole genome shotgun (WGS) entry which is preliminary data.</text>
</comment>
<organism evidence="4 5">
    <name type="scientific">Coemansia brasiliensis</name>
    <dbReference type="NCBI Taxonomy" id="2650707"/>
    <lineage>
        <taxon>Eukaryota</taxon>
        <taxon>Fungi</taxon>
        <taxon>Fungi incertae sedis</taxon>
        <taxon>Zoopagomycota</taxon>
        <taxon>Kickxellomycotina</taxon>
        <taxon>Kickxellomycetes</taxon>
        <taxon>Kickxellales</taxon>
        <taxon>Kickxellaceae</taxon>
        <taxon>Coemansia</taxon>
    </lineage>
</organism>
<evidence type="ECO:0000256" key="3">
    <source>
        <dbReference type="PIRSR" id="PIRSR018153-1"/>
    </source>
</evidence>
<dbReference type="FunFam" id="3.90.550.10:FF:000051">
    <property type="entry name" value="Alpha-1,2-mannosyltransferase (Ktr4)"/>
    <property type="match status" value="1"/>
</dbReference>
<gene>
    <name evidence="4" type="ORF">IWW36_003032</name>
</gene>
<feature type="active site" description="Nucleophile" evidence="3">
    <location>
        <position position="302"/>
    </location>
</feature>
<dbReference type="GO" id="GO:0000026">
    <property type="term" value="F:alpha-1,2-mannosyltransferase activity"/>
    <property type="evidence" value="ECO:0007669"/>
    <property type="project" value="TreeGrafter"/>
</dbReference>
<keyword evidence="5" id="KW-1185">Reference proteome</keyword>
<dbReference type="GO" id="GO:0005794">
    <property type="term" value="C:Golgi apparatus"/>
    <property type="evidence" value="ECO:0007669"/>
    <property type="project" value="TreeGrafter"/>
</dbReference>
<dbReference type="GO" id="GO:0006487">
    <property type="term" value="P:protein N-linked glycosylation"/>
    <property type="evidence" value="ECO:0007669"/>
    <property type="project" value="TreeGrafter"/>
</dbReference>
<evidence type="ECO:0000256" key="2">
    <source>
        <dbReference type="ARBA" id="ARBA00022679"/>
    </source>
</evidence>
<evidence type="ECO:0000256" key="1">
    <source>
        <dbReference type="ARBA" id="ARBA00007677"/>
    </source>
</evidence>